<dbReference type="SMART" id="SM00333">
    <property type="entry name" value="TUDOR"/>
    <property type="match status" value="2"/>
</dbReference>
<evidence type="ECO:0000313" key="3">
    <source>
        <dbReference type="EMBL" id="KOO28567.1"/>
    </source>
</evidence>
<reference evidence="4" key="1">
    <citation type="journal article" date="2015" name="PLoS Genet.">
        <title>Genome Sequence and Transcriptome Analyses of Chrysochromulina tobin: Metabolic Tools for Enhanced Algal Fitness in the Prominent Order Prymnesiales (Haptophyceae).</title>
        <authorList>
            <person name="Hovde B.T."/>
            <person name="Deodato C.R."/>
            <person name="Hunsperger H.M."/>
            <person name="Ryken S.A."/>
            <person name="Yost W."/>
            <person name="Jha R.K."/>
            <person name="Patterson J."/>
            <person name="Monnat R.J. Jr."/>
            <person name="Barlow S.B."/>
            <person name="Starkenburg S.R."/>
            <person name="Cattolico R.A."/>
        </authorList>
    </citation>
    <scope>NUCLEOTIDE SEQUENCE</scope>
    <source>
        <strain evidence="4">CCMP291</strain>
    </source>
</reference>
<evidence type="ECO:0000256" key="1">
    <source>
        <dbReference type="SAM" id="MobiDB-lite"/>
    </source>
</evidence>
<feature type="compositionally biased region" description="Basic and acidic residues" evidence="1">
    <location>
        <begin position="98"/>
        <end position="119"/>
    </location>
</feature>
<dbReference type="Gene3D" id="2.30.30.140">
    <property type="match status" value="2"/>
</dbReference>
<dbReference type="Pfam" id="PF09038">
    <property type="entry name" value="53-BP1_Tudor"/>
    <property type="match status" value="1"/>
</dbReference>
<dbReference type="InterPro" id="IPR015125">
    <property type="entry name" value="53-BP1_Tudor"/>
</dbReference>
<dbReference type="InterPro" id="IPR002999">
    <property type="entry name" value="Tudor"/>
</dbReference>
<feature type="region of interest" description="Disordered" evidence="1">
    <location>
        <begin position="47"/>
        <end position="176"/>
    </location>
</feature>
<proteinExistence type="predicted"/>
<evidence type="ECO:0000259" key="2">
    <source>
        <dbReference type="SMART" id="SM00333"/>
    </source>
</evidence>
<dbReference type="CDD" id="cd04508">
    <property type="entry name" value="Tudor_SF"/>
    <property type="match status" value="1"/>
</dbReference>
<feature type="compositionally biased region" description="Polar residues" evidence="1">
    <location>
        <begin position="153"/>
        <end position="164"/>
    </location>
</feature>
<feature type="region of interest" description="Disordered" evidence="1">
    <location>
        <begin position="225"/>
        <end position="290"/>
    </location>
</feature>
<dbReference type="EMBL" id="JWZX01002550">
    <property type="protein sequence ID" value="KOO28567.1"/>
    <property type="molecule type" value="Genomic_DNA"/>
</dbReference>
<protein>
    <recommendedName>
        <fullName evidence="2">Tudor domain-containing protein</fullName>
    </recommendedName>
</protein>
<dbReference type="Proteomes" id="UP000037460">
    <property type="component" value="Unassembled WGS sequence"/>
</dbReference>
<sequence>MRKGLRVKLDGYVRREWVTDEDEWTWLPEHDSAPLPHQLELMRTMVDDGADKGDLSSKGAESKTSGPKAEGKAKLPTSPKVPASPAVQNSKAAAPVAKHADVAGDKSLAHAEKETEKAPRPVSSGKPKGKGKAAADKGESKPEKGAKSGGSGQMVSGSTVNGGSSHDDENGAGGVADGQMATVTIANGPHTGKECKVLHVGNGWVKLQLPNGTVMHMRKWDLHGDVPLKLRSPGSKTSSKPSRTFEADVEAASKAPSQKSKRDRSDGRQTEVDGTAGASTEKAASVNDSHIGQNGFTLGTHVWARWSGIKFSRGVISKLLTSSKWVLVTFESEQSQWVTSREMVLDEEVRHESLEEGTEVIAAWEDDDKFYKGRIMGKSSNGRYRVRYDDWDDALVMIEGIRLLPEGFALGQGTGAI</sequence>
<feature type="domain" description="Tudor" evidence="2">
    <location>
        <begin position="294"/>
        <end position="351"/>
    </location>
</feature>
<evidence type="ECO:0000313" key="4">
    <source>
        <dbReference type="Proteomes" id="UP000037460"/>
    </source>
</evidence>
<dbReference type="AlphaFoldDB" id="A0A0M0JQJ4"/>
<dbReference type="SUPFAM" id="SSF63748">
    <property type="entry name" value="Tudor/PWWP/MBT"/>
    <property type="match status" value="1"/>
</dbReference>
<accession>A0A0M0JQJ4</accession>
<comment type="caution">
    <text evidence="3">The sequence shown here is derived from an EMBL/GenBank/DDBJ whole genome shotgun (WGS) entry which is preliminary data.</text>
</comment>
<dbReference type="OrthoDB" id="76557at2759"/>
<feature type="domain" description="Tudor" evidence="2">
    <location>
        <begin position="352"/>
        <end position="409"/>
    </location>
</feature>
<feature type="compositionally biased region" description="Basic and acidic residues" evidence="1">
    <location>
        <begin position="133"/>
        <end position="146"/>
    </location>
</feature>
<gene>
    <name evidence="3" type="ORF">Ctob_014102</name>
</gene>
<name>A0A0M0JQJ4_9EUKA</name>
<organism evidence="3 4">
    <name type="scientific">Chrysochromulina tobinii</name>
    <dbReference type="NCBI Taxonomy" id="1460289"/>
    <lineage>
        <taxon>Eukaryota</taxon>
        <taxon>Haptista</taxon>
        <taxon>Haptophyta</taxon>
        <taxon>Prymnesiophyceae</taxon>
        <taxon>Prymnesiales</taxon>
        <taxon>Chrysochromulinaceae</taxon>
        <taxon>Chrysochromulina</taxon>
    </lineage>
</organism>
<keyword evidence="4" id="KW-1185">Reference proteome</keyword>